<feature type="transmembrane region" description="Helical" evidence="1">
    <location>
        <begin position="53"/>
        <end position="72"/>
    </location>
</feature>
<dbReference type="PANTHER" id="PTHR14136">
    <property type="entry name" value="BTB_POZ DOMAIN-CONTAINING PROTEIN KCTD9"/>
    <property type="match status" value="1"/>
</dbReference>
<dbReference type="SUPFAM" id="SSF141571">
    <property type="entry name" value="Pentapeptide repeat-like"/>
    <property type="match status" value="1"/>
</dbReference>
<evidence type="ECO:0000313" key="2">
    <source>
        <dbReference type="EMBL" id="TCN32469.1"/>
    </source>
</evidence>
<gene>
    <name evidence="2" type="ORF">EV184_104135</name>
</gene>
<keyword evidence="1" id="KW-0812">Transmembrane</keyword>
<keyword evidence="1" id="KW-0472">Membrane</keyword>
<dbReference type="Pfam" id="PF00805">
    <property type="entry name" value="Pentapeptide"/>
    <property type="match status" value="2"/>
</dbReference>
<keyword evidence="1" id="KW-1133">Transmembrane helix</keyword>
<dbReference type="Proteomes" id="UP000295043">
    <property type="component" value="Unassembled WGS sequence"/>
</dbReference>
<accession>A0A4R2C1U5</accession>
<organism evidence="2 3">
    <name type="scientific">Sinorhizobium americanum</name>
    <dbReference type="NCBI Taxonomy" id="194963"/>
    <lineage>
        <taxon>Bacteria</taxon>
        <taxon>Pseudomonadati</taxon>
        <taxon>Pseudomonadota</taxon>
        <taxon>Alphaproteobacteria</taxon>
        <taxon>Hyphomicrobiales</taxon>
        <taxon>Rhizobiaceae</taxon>
        <taxon>Sinorhizobium/Ensifer group</taxon>
        <taxon>Sinorhizobium</taxon>
    </lineage>
</organism>
<dbReference type="AlphaFoldDB" id="A0A4R2C1U5"/>
<protein>
    <submittedName>
        <fullName evidence="2">Uncharacterized protein YjbI with pentapeptide repeats</fullName>
    </submittedName>
</protein>
<dbReference type="PANTHER" id="PTHR14136:SF17">
    <property type="entry name" value="BTB_POZ DOMAIN-CONTAINING PROTEIN KCTD9"/>
    <property type="match status" value="1"/>
</dbReference>
<comment type="caution">
    <text evidence="2">The sequence shown here is derived from an EMBL/GenBank/DDBJ whole genome shotgun (WGS) entry which is preliminary data.</text>
</comment>
<dbReference type="EMBL" id="SLVU01000004">
    <property type="protein sequence ID" value="TCN32469.1"/>
    <property type="molecule type" value="Genomic_DNA"/>
</dbReference>
<reference evidence="2 3" key="1">
    <citation type="submission" date="2019-03" db="EMBL/GenBank/DDBJ databases">
        <title>Genomic Encyclopedia of Type Strains, Phase IV (KMG-V): Genome sequencing to study the core and pangenomes of soil and plant-associated prokaryotes.</title>
        <authorList>
            <person name="Whitman W."/>
        </authorList>
    </citation>
    <scope>NUCLEOTIDE SEQUENCE [LARGE SCALE GENOMIC DNA]</scope>
    <source>
        <strain evidence="2 3">23C40</strain>
    </source>
</reference>
<evidence type="ECO:0000256" key="1">
    <source>
        <dbReference type="SAM" id="Phobius"/>
    </source>
</evidence>
<feature type="transmembrane region" description="Helical" evidence="1">
    <location>
        <begin position="92"/>
        <end position="109"/>
    </location>
</feature>
<sequence>MHRFLKGIADRSIFMQQMTRRWVLRARRWVVRTKKRIWSGIRSWFRRQLDEPTILLSTGILVFGVLVVAVAYTEIPSLRNDFFTGVFVEFNGMLFDVFVFGIIIAAFVRRMERRQECQRQQEIIDDFKKWDTDEGKLRIAGAVRRLNRLGVTSINFDGIEISNFSFPQHDIKSIRGATFYLGHWYRGSRERMKLDTVDFSDVDCRSVIFSKSNPLSGLGVDAVFAELKDCDFYYADLSGAVFKGAHLEWTTEHPDELGVWHDDEEPPAFQQIHYPPFCNAHLEGASFVDATFKNADFRDAIGILKCDFTGAKGLETCLFDDEETKHAALAMSKRTKNESS</sequence>
<dbReference type="InterPro" id="IPR001646">
    <property type="entry name" value="5peptide_repeat"/>
</dbReference>
<dbReference type="Gene3D" id="2.160.20.80">
    <property type="entry name" value="E3 ubiquitin-protein ligase SopA"/>
    <property type="match status" value="1"/>
</dbReference>
<name>A0A4R2C1U5_9HYPH</name>
<evidence type="ECO:0000313" key="3">
    <source>
        <dbReference type="Proteomes" id="UP000295043"/>
    </source>
</evidence>
<proteinExistence type="predicted"/>
<dbReference type="InterPro" id="IPR051082">
    <property type="entry name" value="Pentapeptide-BTB/POZ_domain"/>
</dbReference>